<dbReference type="Gene3D" id="3.10.20.370">
    <property type="match status" value="1"/>
</dbReference>
<evidence type="ECO:0000313" key="2">
    <source>
        <dbReference type="Ensembl" id="ENSCSRP00000017961.1"/>
    </source>
</evidence>
<organism evidence="2 3">
    <name type="scientific">Chelydra serpentina</name>
    <name type="common">Snapping turtle</name>
    <name type="synonym">Testudo serpentina</name>
    <dbReference type="NCBI Taxonomy" id="8475"/>
    <lineage>
        <taxon>Eukaryota</taxon>
        <taxon>Metazoa</taxon>
        <taxon>Chordata</taxon>
        <taxon>Craniata</taxon>
        <taxon>Vertebrata</taxon>
        <taxon>Euteleostomi</taxon>
        <taxon>Archelosauria</taxon>
        <taxon>Testudinata</taxon>
        <taxon>Testudines</taxon>
        <taxon>Cryptodira</taxon>
        <taxon>Durocryptodira</taxon>
        <taxon>Americhelydia</taxon>
        <taxon>Chelydroidea</taxon>
        <taxon>Chelydridae</taxon>
        <taxon>Chelydra</taxon>
    </lineage>
</organism>
<dbReference type="SUPFAM" id="SSF56672">
    <property type="entry name" value="DNA/RNA polymerases"/>
    <property type="match status" value="1"/>
</dbReference>
<name>A0A8C3SQU0_CHESE</name>
<protein>
    <recommendedName>
        <fullName evidence="1">Reverse transcriptase/retrotransposon-derived protein RNase H-like domain-containing protein</fullName>
    </recommendedName>
</protein>
<dbReference type="Proteomes" id="UP000694403">
    <property type="component" value="Unplaced"/>
</dbReference>
<dbReference type="Pfam" id="PF17919">
    <property type="entry name" value="RT_RNaseH_2"/>
    <property type="match status" value="1"/>
</dbReference>
<keyword evidence="3" id="KW-1185">Reference proteome</keyword>
<proteinExistence type="predicted"/>
<sequence length="172" mass="18164">MGVEGKGLIVPVSSDLRVTVGPLTLDHAFLLTEQSPVHLLGRDLLCKLRATIRCGPDGLVLDIPNSEAHNLAMVLCPASTLFARIKTVLSQSPALGLPNYSKPFSLYVHEKQGVASGVLTQTLGSRQRPVAYYSVQLDPVAGGAVGCLRALAATVLLVQRSKDLSHSRNGSG</sequence>
<reference evidence="2" key="1">
    <citation type="submission" date="2025-08" db="UniProtKB">
        <authorList>
            <consortium name="Ensembl"/>
        </authorList>
    </citation>
    <scope>IDENTIFICATION</scope>
</reference>
<dbReference type="PANTHER" id="PTHR33064">
    <property type="entry name" value="POL PROTEIN"/>
    <property type="match status" value="1"/>
</dbReference>
<dbReference type="InterPro" id="IPR041577">
    <property type="entry name" value="RT_RNaseH_2"/>
</dbReference>
<feature type="domain" description="Reverse transcriptase/retrotransposon-derived protein RNase H-like" evidence="1">
    <location>
        <begin position="81"/>
        <end position="163"/>
    </location>
</feature>
<dbReference type="InterPro" id="IPR043502">
    <property type="entry name" value="DNA/RNA_pol_sf"/>
</dbReference>
<evidence type="ECO:0000313" key="3">
    <source>
        <dbReference type="Proteomes" id="UP000694403"/>
    </source>
</evidence>
<evidence type="ECO:0000259" key="1">
    <source>
        <dbReference type="Pfam" id="PF17919"/>
    </source>
</evidence>
<reference evidence="2" key="2">
    <citation type="submission" date="2025-09" db="UniProtKB">
        <authorList>
            <consortium name="Ensembl"/>
        </authorList>
    </citation>
    <scope>IDENTIFICATION</scope>
</reference>
<dbReference type="Ensembl" id="ENSCSRT00000018794.1">
    <property type="protein sequence ID" value="ENSCSRP00000017961.1"/>
    <property type="gene ID" value="ENSCSRG00000013779.1"/>
</dbReference>
<dbReference type="AlphaFoldDB" id="A0A8C3SQU0"/>
<dbReference type="InterPro" id="IPR051320">
    <property type="entry name" value="Viral_Replic_Matur_Polypro"/>
</dbReference>
<dbReference type="PANTHER" id="PTHR33064:SF37">
    <property type="entry name" value="RIBONUCLEASE H"/>
    <property type="match status" value="1"/>
</dbReference>
<accession>A0A8C3SQU0</accession>
<dbReference type="Gene3D" id="2.40.70.10">
    <property type="entry name" value="Acid Proteases"/>
    <property type="match status" value="1"/>
</dbReference>
<dbReference type="InterPro" id="IPR021109">
    <property type="entry name" value="Peptidase_aspartic_dom_sf"/>
</dbReference>